<comment type="caution">
    <text evidence="1">The sequence shown here is derived from an EMBL/GenBank/DDBJ whole genome shotgun (WGS) entry which is preliminary data.</text>
</comment>
<gene>
    <name evidence="1" type="ORF">TorRG33x02_321060</name>
</gene>
<organism evidence="1 2">
    <name type="scientific">Trema orientale</name>
    <name type="common">Charcoal tree</name>
    <name type="synonym">Celtis orientalis</name>
    <dbReference type="NCBI Taxonomy" id="63057"/>
    <lineage>
        <taxon>Eukaryota</taxon>
        <taxon>Viridiplantae</taxon>
        <taxon>Streptophyta</taxon>
        <taxon>Embryophyta</taxon>
        <taxon>Tracheophyta</taxon>
        <taxon>Spermatophyta</taxon>
        <taxon>Magnoliopsida</taxon>
        <taxon>eudicotyledons</taxon>
        <taxon>Gunneridae</taxon>
        <taxon>Pentapetalae</taxon>
        <taxon>rosids</taxon>
        <taxon>fabids</taxon>
        <taxon>Rosales</taxon>
        <taxon>Cannabaceae</taxon>
        <taxon>Trema</taxon>
    </lineage>
</organism>
<keyword evidence="2" id="KW-1185">Reference proteome</keyword>
<name>A0A2P5BHA5_TREOI</name>
<accession>A0A2P5BHA5</accession>
<dbReference type="Proteomes" id="UP000237000">
    <property type="component" value="Unassembled WGS sequence"/>
</dbReference>
<dbReference type="EMBL" id="JXTC01000521">
    <property type="protein sequence ID" value="PON48182.1"/>
    <property type="molecule type" value="Genomic_DNA"/>
</dbReference>
<protein>
    <submittedName>
        <fullName evidence="1">Uncharacterized protein</fullName>
    </submittedName>
</protein>
<dbReference type="InParanoid" id="A0A2P5BHA5"/>
<evidence type="ECO:0000313" key="2">
    <source>
        <dbReference type="Proteomes" id="UP000237000"/>
    </source>
</evidence>
<evidence type="ECO:0000313" key="1">
    <source>
        <dbReference type="EMBL" id="PON48182.1"/>
    </source>
</evidence>
<dbReference type="OrthoDB" id="1929473at2759"/>
<proteinExistence type="predicted"/>
<reference evidence="2" key="1">
    <citation type="submission" date="2016-06" db="EMBL/GenBank/DDBJ databases">
        <title>Parallel loss of symbiosis genes in relatives of nitrogen-fixing non-legume Parasponia.</title>
        <authorList>
            <person name="Van Velzen R."/>
            <person name="Holmer R."/>
            <person name="Bu F."/>
            <person name="Rutten L."/>
            <person name="Van Zeijl A."/>
            <person name="Liu W."/>
            <person name="Santuari L."/>
            <person name="Cao Q."/>
            <person name="Sharma T."/>
            <person name="Shen D."/>
            <person name="Roswanjaya Y."/>
            <person name="Wardhani T."/>
            <person name="Kalhor M.S."/>
            <person name="Jansen J."/>
            <person name="Van den Hoogen J."/>
            <person name="Gungor B."/>
            <person name="Hartog M."/>
            <person name="Hontelez J."/>
            <person name="Verver J."/>
            <person name="Yang W.-C."/>
            <person name="Schijlen E."/>
            <person name="Repin R."/>
            <person name="Schilthuizen M."/>
            <person name="Schranz E."/>
            <person name="Heidstra R."/>
            <person name="Miyata K."/>
            <person name="Fedorova E."/>
            <person name="Kohlen W."/>
            <person name="Bisseling T."/>
            <person name="Smit S."/>
            <person name="Geurts R."/>
        </authorList>
    </citation>
    <scope>NUCLEOTIDE SEQUENCE [LARGE SCALE GENOMIC DNA]</scope>
    <source>
        <strain evidence="2">cv. RG33-2</strain>
    </source>
</reference>
<dbReference type="STRING" id="63057.A0A2P5BHA5"/>
<dbReference type="AlphaFoldDB" id="A0A2P5BHA5"/>
<sequence length="93" mass="10604">MEKSKGGMGFQDIEIFNQVMLAKLAWRICQNQESLVSKILKHKYFRTKDFLDVNLGTNCSAAWRGIIWGRDGLKVGLRWKVGSGQSLQVFNDP</sequence>